<proteinExistence type="predicted"/>
<keyword evidence="3" id="KW-1185">Reference proteome</keyword>
<reference evidence="2" key="1">
    <citation type="journal article" date="2021" name="Nat. Commun.">
        <title>Genetic determinants of endophytism in the Arabidopsis root mycobiome.</title>
        <authorList>
            <person name="Mesny F."/>
            <person name="Miyauchi S."/>
            <person name="Thiergart T."/>
            <person name="Pickel B."/>
            <person name="Atanasova L."/>
            <person name="Karlsson M."/>
            <person name="Huettel B."/>
            <person name="Barry K.W."/>
            <person name="Haridas S."/>
            <person name="Chen C."/>
            <person name="Bauer D."/>
            <person name="Andreopoulos W."/>
            <person name="Pangilinan J."/>
            <person name="LaButti K."/>
            <person name="Riley R."/>
            <person name="Lipzen A."/>
            <person name="Clum A."/>
            <person name="Drula E."/>
            <person name="Henrissat B."/>
            <person name="Kohler A."/>
            <person name="Grigoriev I.V."/>
            <person name="Martin F.M."/>
            <person name="Hacquard S."/>
        </authorList>
    </citation>
    <scope>NUCLEOTIDE SEQUENCE</scope>
    <source>
        <strain evidence="2">MPI-CAGE-CH-0235</strain>
    </source>
</reference>
<gene>
    <name evidence="2" type="ORF">B0I35DRAFT_269042</name>
</gene>
<evidence type="ECO:0000313" key="3">
    <source>
        <dbReference type="Proteomes" id="UP000813444"/>
    </source>
</evidence>
<protein>
    <submittedName>
        <fullName evidence="2">Uncharacterized protein</fullName>
    </submittedName>
</protein>
<sequence>MSVPLLLFPWVLLACGSSEQYSCHVQQGGSVQVQGIGQPQCEVTMVASEVTWNCSSSPSPISNSVNQSIIFLRPQHDIAHRIAVHRRKFNVLIG</sequence>
<dbReference type="EMBL" id="JAGPNK010000009">
    <property type="protein sequence ID" value="KAH7313274.1"/>
    <property type="molecule type" value="Genomic_DNA"/>
</dbReference>
<feature type="chain" id="PRO_5035458608" evidence="1">
    <location>
        <begin position="19"/>
        <end position="94"/>
    </location>
</feature>
<dbReference type="Proteomes" id="UP000813444">
    <property type="component" value="Unassembled WGS sequence"/>
</dbReference>
<organism evidence="2 3">
    <name type="scientific">Stachybotrys elegans</name>
    <dbReference type="NCBI Taxonomy" id="80388"/>
    <lineage>
        <taxon>Eukaryota</taxon>
        <taxon>Fungi</taxon>
        <taxon>Dikarya</taxon>
        <taxon>Ascomycota</taxon>
        <taxon>Pezizomycotina</taxon>
        <taxon>Sordariomycetes</taxon>
        <taxon>Hypocreomycetidae</taxon>
        <taxon>Hypocreales</taxon>
        <taxon>Stachybotryaceae</taxon>
        <taxon>Stachybotrys</taxon>
    </lineage>
</organism>
<feature type="signal peptide" evidence="1">
    <location>
        <begin position="1"/>
        <end position="18"/>
    </location>
</feature>
<name>A0A8K0SN60_9HYPO</name>
<evidence type="ECO:0000313" key="2">
    <source>
        <dbReference type="EMBL" id="KAH7313274.1"/>
    </source>
</evidence>
<dbReference type="AlphaFoldDB" id="A0A8K0SN60"/>
<keyword evidence="1" id="KW-0732">Signal</keyword>
<accession>A0A8K0SN60</accession>
<evidence type="ECO:0000256" key="1">
    <source>
        <dbReference type="SAM" id="SignalP"/>
    </source>
</evidence>
<comment type="caution">
    <text evidence="2">The sequence shown here is derived from an EMBL/GenBank/DDBJ whole genome shotgun (WGS) entry which is preliminary data.</text>
</comment>